<evidence type="ECO:0000256" key="7">
    <source>
        <dbReference type="SAM" id="MobiDB-lite"/>
    </source>
</evidence>
<reference evidence="10" key="1">
    <citation type="journal article" date="2013" name="Nature">
        <title>Draft genome of the wheat A-genome progenitor Triticum urartu.</title>
        <authorList>
            <person name="Ling H.Q."/>
            <person name="Zhao S."/>
            <person name="Liu D."/>
            <person name="Wang J."/>
            <person name="Sun H."/>
            <person name="Zhang C."/>
            <person name="Fan H."/>
            <person name="Li D."/>
            <person name="Dong L."/>
            <person name="Tao Y."/>
            <person name="Gao C."/>
            <person name="Wu H."/>
            <person name="Li Y."/>
            <person name="Cui Y."/>
            <person name="Guo X."/>
            <person name="Zheng S."/>
            <person name="Wang B."/>
            <person name="Yu K."/>
            <person name="Liang Q."/>
            <person name="Yang W."/>
            <person name="Lou X."/>
            <person name="Chen J."/>
            <person name="Feng M."/>
            <person name="Jian J."/>
            <person name="Zhang X."/>
            <person name="Luo G."/>
            <person name="Jiang Y."/>
            <person name="Liu J."/>
            <person name="Wang Z."/>
            <person name="Sha Y."/>
            <person name="Zhang B."/>
            <person name="Wu H."/>
            <person name="Tang D."/>
            <person name="Shen Q."/>
            <person name="Xue P."/>
            <person name="Zou S."/>
            <person name="Wang X."/>
            <person name="Liu X."/>
            <person name="Wang F."/>
            <person name="Yang Y."/>
            <person name="An X."/>
            <person name="Dong Z."/>
            <person name="Zhang K."/>
            <person name="Zhang X."/>
            <person name="Luo M.C."/>
            <person name="Dvorak J."/>
            <person name="Tong Y."/>
            <person name="Wang J."/>
            <person name="Yang H."/>
            <person name="Li Z."/>
            <person name="Wang D."/>
            <person name="Zhang A."/>
            <person name="Wang J."/>
        </authorList>
    </citation>
    <scope>NUCLEOTIDE SEQUENCE</scope>
    <source>
        <strain evidence="10">cv. G1812</strain>
    </source>
</reference>
<dbReference type="Gramene" id="TuG1812G0700006095.01.T01">
    <property type="protein sequence ID" value="TuG1812G0700006095.01.T01"/>
    <property type="gene ID" value="TuG1812G0700006095.01"/>
</dbReference>
<feature type="compositionally biased region" description="Low complexity" evidence="7">
    <location>
        <begin position="60"/>
        <end position="82"/>
    </location>
</feature>
<dbReference type="InterPro" id="IPR018289">
    <property type="entry name" value="MULE_transposase_dom"/>
</dbReference>
<reference evidence="9" key="3">
    <citation type="submission" date="2022-06" db="UniProtKB">
        <authorList>
            <consortium name="EnsemblPlants"/>
        </authorList>
    </citation>
    <scope>IDENTIFICATION</scope>
</reference>
<reference evidence="9" key="2">
    <citation type="submission" date="2018-03" db="EMBL/GenBank/DDBJ databases">
        <title>The Triticum urartu genome reveals the dynamic nature of wheat genome evolution.</title>
        <authorList>
            <person name="Ling H."/>
            <person name="Ma B."/>
            <person name="Shi X."/>
            <person name="Liu H."/>
            <person name="Dong L."/>
            <person name="Sun H."/>
            <person name="Cao Y."/>
            <person name="Gao Q."/>
            <person name="Zheng S."/>
            <person name="Li Y."/>
            <person name="Yu Y."/>
            <person name="Du H."/>
            <person name="Qi M."/>
            <person name="Li Y."/>
            <person name="Yu H."/>
            <person name="Cui Y."/>
            <person name="Wang N."/>
            <person name="Chen C."/>
            <person name="Wu H."/>
            <person name="Zhao Y."/>
            <person name="Zhang J."/>
            <person name="Li Y."/>
            <person name="Zhou W."/>
            <person name="Zhang B."/>
            <person name="Hu W."/>
            <person name="Eijk M."/>
            <person name="Tang J."/>
            <person name="Witsenboer H."/>
            <person name="Zhao S."/>
            <person name="Li Z."/>
            <person name="Zhang A."/>
            <person name="Wang D."/>
            <person name="Liang C."/>
        </authorList>
    </citation>
    <scope>NUCLEOTIDE SEQUENCE [LARGE SCALE GENOMIC DNA]</scope>
    <source>
        <strain evidence="9">cv. G1812</strain>
    </source>
</reference>
<feature type="compositionally biased region" description="Low complexity" evidence="7">
    <location>
        <begin position="28"/>
        <end position="50"/>
    </location>
</feature>
<dbReference type="AlphaFoldDB" id="A0A8R7R983"/>
<keyword evidence="10" id="KW-1185">Reference proteome</keyword>
<evidence type="ECO:0000256" key="3">
    <source>
        <dbReference type="ARBA" id="ARBA00022771"/>
    </source>
</evidence>
<dbReference type="GO" id="GO:0005634">
    <property type="term" value="C:nucleus"/>
    <property type="evidence" value="ECO:0007669"/>
    <property type="project" value="UniProtKB-SubCell"/>
</dbReference>
<dbReference type="InterPro" id="IPR007527">
    <property type="entry name" value="Znf_SWIM"/>
</dbReference>
<comment type="subcellular location">
    <subcellularLocation>
        <location evidence="6">Nucleus</location>
    </subcellularLocation>
</comment>
<dbReference type="PROSITE" id="PS50966">
    <property type="entry name" value="ZF_SWIM"/>
    <property type="match status" value="1"/>
</dbReference>
<dbReference type="InterPro" id="IPR004330">
    <property type="entry name" value="FAR1_DNA_bnd_dom"/>
</dbReference>
<evidence type="ECO:0000256" key="5">
    <source>
        <dbReference type="PROSITE-ProRule" id="PRU00325"/>
    </source>
</evidence>
<keyword evidence="4 6" id="KW-0862">Zinc</keyword>
<evidence type="ECO:0000256" key="1">
    <source>
        <dbReference type="ARBA" id="ARBA00005889"/>
    </source>
</evidence>
<feature type="domain" description="SWIM-type" evidence="8">
    <location>
        <begin position="615"/>
        <end position="651"/>
    </location>
</feature>
<dbReference type="EnsemblPlants" id="TuG1812G0700006095.01.T01">
    <property type="protein sequence ID" value="TuG1812G0700006095.01.T01"/>
    <property type="gene ID" value="TuG1812G0700006095.01"/>
</dbReference>
<comment type="similarity">
    <text evidence="1 6">Belongs to the FHY3/FAR1 family.</text>
</comment>
<dbReference type="GO" id="GO:0008270">
    <property type="term" value="F:zinc ion binding"/>
    <property type="evidence" value="ECO:0007669"/>
    <property type="project" value="UniProtKB-UniRule"/>
</dbReference>
<sequence length="909" mass="99843">MSSPAADCGHLPAPAPAPHHPLPPSAPGPASSPATHGASPPKPKSPIATDAPPPPPPEPNASAAFSGSSPAQTTRTAASASARPEDRQSPPSGDASTGAAIAARPEECTPRMDMEFDTELQAYDLYRLYAFKLGFNVRRRYTNRSKTSGEVTSCKFACSREGFKDHKPAAAIASTAKLPRAAARLSRAAAIPAPDGRTGCNAHLTLRRTKPGGNFQVSAFQPRHNHPLFAAPRGPPSPFHSPPNAAPPPDFIDDDATAGAACAEGDGPLRTRRQWEIKYGEAAALLNHLQRQSLADPGFHHAVQLDVEDKVANVFWVDAKMVADYAHFGDAVAFDVVSRNSISLRHLASFVGCNSFGEPVVFGLALMYDESCESFRWLFQTFLHAMSGRAPKTFISHQDTVIAEALSLAMPGTTTTHAICAWHIKHVAKGNIRQLSKGDASFIEEFKACVDGEYGEEAGFLAAWDAMISKYELRDNAWLQRLFEEKHKWARPYTKGIFSAGMEGTRLNERLSSEVRSHLRAEVDIALFLRHLQKVISDRRHRELEMEYGSRLMMPYLKIRAPVLTQASEVYTSVIFQLFQEEYEEFQSAYIVSRDESGPCREYVVSLVEKEDCRYTVYGNPMEQTVACSCGKFEMVGFLCSHALKILDVMDIKYIPDRYIMKRWTKYARCLTSSSPEVPVPGQAVQEEESLEISSNRYQHLCPKYVRLVARASECEESSRVLDQFWGELGDKVEQILQKQTSVSSAPVTLQPDVQNLKMALSSITDGTESENVLDISSRAVAKTVKKKGQKSKNHPRNCVEKGLTKKQKVHSEEPALVHYGLADGSAQSGNAMFQGLEAPPNMSKMVSQTPTYVPYMGTDFSNPMGTLNYEEMHRGASLGFTLLPSQDLGFVACHTSQASGDSQHNQAL</sequence>
<keyword evidence="6" id="KW-0539">Nucleus</keyword>
<dbReference type="Pfam" id="PF10551">
    <property type="entry name" value="MULE"/>
    <property type="match status" value="1"/>
</dbReference>
<dbReference type="Pfam" id="PF04434">
    <property type="entry name" value="SWIM"/>
    <property type="match status" value="1"/>
</dbReference>
<dbReference type="InterPro" id="IPR031052">
    <property type="entry name" value="FHY3/FAR1"/>
</dbReference>
<comment type="function">
    <text evidence="6">Putative transcription activator involved in regulating light control of development.</text>
</comment>
<evidence type="ECO:0000313" key="9">
    <source>
        <dbReference type="EnsemblPlants" id="TuG1812G0700006095.01.T01"/>
    </source>
</evidence>
<evidence type="ECO:0000256" key="2">
    <source>
        <dbReference type="ARBA" id="ARBA00022723"/>
    </source>
</evidence>
<proteinExistence type="inferred from homology"/>
<evidence type="ECO:0000256" key="4">
    <source>
        <dbReference type="ARBA" id="ARBA00022833"/>
    </source>
</evidence>
<dbReference type="PANTHER" id="PTHR31669">
    <property type="entry name" value="PROTEIN FAR1-RELATED SEQUENCE 10-RELATED"/>
    <property type="match status" value="1"/>
</dbReference>
<feature type="region of interest" description="Disordered" evidence="7">
    <location>
        <begin position="1"/>
        <end position="106"/>
    </location>
</feature>
<evidence type="ECO:0000313" key="10">
    <source>
        <dbReference type="Proteomes" id="UP000015106"/>
    </source>
</evidence>
<accession>A0A8R7R983</accession>
<evidence type="ECO:0000256" key="6">
    <source>
        <dbReference type="RuleBase" id="RU367018"/>
    </source>
</evidence>
<keyword evidence="2 6" id="KW-0479">Metal-binding</keyword>
<organism evidence="9 10">
    <name type="scientific">Triticum urartu</name>
    <name type="common">Red wild einkorn</name>
    <name type="synonym">Crithodium urartu</name>
    <dbReference type="NCBI Taxonomy" id="4572"/>
    <lineage>
        <taxon>Eukaryota</taxon>
        <taxon>Viridiplantae</taxon>
        <taxon>Streptophyta</taxon>
        <taxon>Embryophyta</taxon>
        <taxon>Tracheophyta</taxon>
        <taxon>Spermatophyta</taxon>
        <taxon>Magnoliopsida</taxon>
        <taxon>Liliopsida</taxon>
        <taxon>Poales</taxon>
        <taxon>Poaceae</taxon>
        <taxon>BOP clade</taxon>
        <taxon>Pooideae</taxon>
        <taxon>Triticodae</taxon>
        <taxon>Triticeae</taxon>
        <taxon>Triticinae</taxon>
        <taxon>Triticum</taxon>
    </lineage>
</organism>
<keyword evidence="3 5" id="KW-0863">Zinc-finger</keyword>
<dbReference type="InterPro" id="IPR006564">
    <property type="entry name" value="Znf_PMZ"/>
</dbReference>
<name>A0A8R7R983_TRIUA</name>
<dbReference type="PANTHER" id="PTHR31669:SF274">
    <property type="entry name" value="PROTEIN FAR1-RELATED SEQUENCE"/>
    <property type="match status" value="1"/>
</dbReference>
<feature type="compositionally biased region" description="Pro residues" evidence="7">
    <location>
        <begin position="13"/>
        <end position="27"/>
    </location>
</feature>
<dbReference type="Proteomes" id="UP000015106">
    <property type="component" value="Chromosome 7"/>
</dbReference>
<evidence type="ECO:0000259" key="8">
    <source>
        <dbReference type="PROSITE" id="PS50966"/>
    </source>
</evidence>
<protein>
    <recommendedName>
        <fullName evidence="6">Protein FAR1-RELATED SEQUENCE</fullName>
    </recommendedName>
</protein>
<dbReference type="GO" id="GO:0006355">
    <property type="term" value="P:regulation of DNA-templated transcription"/>
    <property type="evidence" value="ECO:0007669"/>
    <property type="project" value="UniProtKB-UniRule"/>
</dbReference>
<dbReference type="Pfam" id="PF03101">
    <property type="entry name" value="FAR1"/>
    <property type="match status" value="1"/>
</dbReference>
<dbReference type="SMART" id="SM00575">
    <property type="entry name" value="ZnF_PMZ"/>
    <property type="match status" value="1"/>
</dbReference>